<evidence type="ECO:0000256" key="6">
    <source>
        <dbReference type="NCBIfam" id="TIGR02170"/>
    </source>
</evidence>
<evidence type="ECO:0000256" key="3">
    <source>
        <dbReference type="ARBA" id="ARBA00022727"/>
    </source>
</evidence>
<dbReference type="GO" id="GO:0050660">
    <property type="term" value="F:flavin adenine dinucleotide binding"/>
    <property type="evidence" value="ECO:0007669"/>
    <property type="project" value="UniProtKB-UniRule"/>
</dbReference>
<dbReference type="Pfam" id="PF02511">
    <property type="entry name" value="Thy1"/>
    <property type="match status" value="1"/>
</dbReference>
<dbReference type="Proteomes" id="UP000251047">
    <property type="component" value="Unassembled WGS sequence"/>
</dbReference>
<dbReference type="EC" id="2.1.1.148" evidence="6"/>
<accession>A0A364VEF8</accession>
<dbReference type="InterPro" id="IPR003669">
    <property type="entry name" value="Thymidylate_synthase_ThyX"/>
</dbReference>
<gene>
    <name evidence="7" type="primary">thyX</name>
    <name evidence="7" type="ORF">CWC39_00760</name>
</gene>
<evidence type="ECO:0000256" key="2">
    <source>
        <dbReference type="ARBA" id="ARBA00022630"/>
    </source>
</evidence>
<keyword evidence="1" id="KW-0489">Methyltransferase</keyword>
<keyword evidence="2" id="KW-0285">Flavoprotein</keyword>
<reference evidence="7 8" key="1">
    <citation type="journal article" date="2018" name="Syst. Appl. Microbiol.">
        <title>Corynebacterium heidelbergense sp. nov., isolated from the preen glands of Egyptian geese (Alopochen aegyptiacus).</title>
        <authorList>
            <person name="Braun M.S."/>
            <person name="Wang E."/>
            <person name="Zimmermann S."/>
            <person name="Wink M."/>
        </authorList>
    </citation>
    <scope>NUCLEOTIDE SEQUENCE [LARGE SCALE GENOMIC DNA]</scope>
    <source>
        <strain evidence="7 8">DSM 104638</strain>
    </source>
</reference>
<evidence type="ECO:0000313" key="8">
    <source>
        <dbReference type="Proteomes" id="UP000251047"/>
    </source>
</evidence>
<keyword evidence="3" id="KW-0545">Nucleotide biosynthesis</keyword>
<evidence type="ECO:0000256" key="1">
    <source>
        <dbReference type="ARBA" id="ARBA00022603"/>
    </source>
</evidence>
<protein>
    <recommendedName>
        <fullName evidence="6">FAD-dependent thymidylate synthase</fullName>
        <ecNumber evidence="6">2.1.1.148</ecNumber>
    </recommendedName>
</protein>
<dbReference type="Gene3D" id="3.30.70.3180">
    <property type="match status" value="2"/>
</dbReference>
<sequence length="236" mass="26142">MLVASTAINDADMAYRGPFCTSVMDRGEGTDAEYLTEFAGRACYESFHRPNPSTADTRDYVRATLFEKGHWSIAEHATATLYFTGVSRAFTHELIRHRHLSYSQLSQRFVDESEANIVLPPALRKPPRAPEELEARSAASNALDAYDYIVDALVYDQLVGAAQLLRKQAREAARAVLPNMIETKIVVTGNLRAWHEVIQRRSAPDADAEMQEVMALAKDRLATVAPTIFGEGAKVA</sequence>
<dbReference type="GO" id="GO:0032259">
    <property type="term" value="P:methylation"/>
    <property type="evidence" value="ECO:0007669"/>
    <property type="project" value="UniProtKB-KW"/>
</dbReference>
<dbReference type="SUPFAM" id="SSF69796">
    <property type="entry name" value="Thymidylate synthase-complementing protein Thy1"/>
    <property type="match status" value="1"/>
</dbReference>
<dbReference type="NCBIfam" id="TIGR02170">
    <property type="entry name" value="thyX"/>
    <property type="match status" value="1"/>
</dbReference>
<dbReference type="PANTHER" id="PTHR34934">
    <property type="entry name" value="FLAVIN-DEPENDENT THYMIDYLATE SYNTHASE"/>
    <property type="match status" value="1"/>
</dbReference>
<keyword evidence="4" id="KW-0274">FAD</keyword>
<comment type="caution">
    <text evidence="7">The sequence shown here is derived from an EMBL/GenBank/DDBJ whole genome shotgun (WGS) entry which is preliminary data.</text>
</comment>
<dbReference type="EMBL" id="PHQP01000003">
    <property type="protein sequence ID" value="RAV34946.1"/>
    <property type="molecule type" value="Genomic_DNA"/>
</dbReference>
<dbReference type="GO" id="GO:0050797">
    <property type="term" value="F:thymidylate synthase (FAD) activity"/>
    <property type="evidence" value="ECO:0007669"/>
    <property type="project" value="UniProtKB-UniRule"/>
</dbReference>
<dbReference type="OrthoDB" id="9780625at2"/>
<dbReference type="GO" id="GO:0070402">
    <property type="term" value="F:NADPH binding"/>
    <property type="evidence" value="ECO:0007669"/>
    <property type="project" value="TreeGrafter"/>
</dbReference>
<keyword evidence="1" id="KW-0808">Transferase</keyword>
<organism evidence="7 8">
    <name type="scientific">Corynebacterium heidelbergense</name>
    <dbReference type="NCBI Taxonomy" id="2055947"/>
    <lineage>
        <taxon>Bacteria</taxon>
        <taxon>Bacillati</taxon>
        <taxon>Actinomycetota</taxon>
        <taxon>Actinomycetes</taxon>
        <taxon>Mycobacteriales</taxon>
        <taxon>Corynebacteriaceae</taxon>
        <taxon>Corynebacterium</taxon>
    </lineage>
</organism>
<name>A0A364VEF8_9CORY</name>
<proteinExistence type="predicted"/>
<evidence type="ECO:0000256" key="4">
    <source>
        <dbReference type="ARBA" id="ARBA00022827"/>
    </source>
</evidence>
<dbReference type="Gene3D" id="6.10.140.450">
    <property type="match status" value="1"/>
</dbReference>
<evidence type="ECO:0000313" key="7">
    <source>
        <dbReference type="EMBL" id="RAV34946.1"/>
    </source>
</evidence>
<dbReference type="PANTHER" id="PTHR34934:SF1">
    <property type="entry name" value="FLAVIN-DEPENDENT THYMIDYLATE SYNTHASE"/>
    <property type="match status" value="1"/>
</dbReference>
<dbReference type="InterPro" id="IPR036098">
    <property type="entry name" value="Thymidylate_synthase_ThyX_sf"/>
</dbReference>
<dbReference type="GO" id="GO:0006231">
    <property type="term" value="P:dTMP biosynthetic process"/>
    <property type="evidence" value="ECO:0007669"/>
    <property type="project" value="UniProtKB-UniRule"/>
</dbReference>
<evidence type="ECO:0000256" key="5">
    <source>
        <dbReference type="ARBA" id="ARBA00022857"/>
    </source>
</evidence>
<dbReference type="GO" id="GO:0004799">
    <property type="term" value="F:thymidylate synthase activity"/>
    <property type="evidence" value="ECO:0007669"/>
    <property type="project" value="TreeGrafter"/>
</dbReference>
<dbReference type="CDD" id="cd20175">
    <property type="entry name" value="ThyX"/>
    <property type="match status" value="1"/>
</dbReference>
<dbReference type="AlphaFoldDB" id="A0A364VEF8"/>
<keyword evidence="5" id="KW-0521">NADP</keyword>
<dbReference type="PROSITE" id="PS51331">
    <property type="entry name" value="THYX"/>
    <property type="match status" value="1"/>
</dbReference>